<dbReference type="AlphaFoldDB" id="A0A2W5NLP2"/>
<comment type="caution">
    <text evidence="1">The sequence shown here is derived from an EMBL/GenBank/DDBJ whole genome shotgun (WGS) entry which is preliminary data.</text>
</comment>
<dbReference type="Proteomes" id="UP000249082">
    <property type="component" value="Unassembled WGS sequence"/>
</dbReference>
<reference evidence="1 2" key="1">
    <citation type="submission" date="2017-08" db="EMBL/GenBank/DDBJ databases">
        <title>Infants hospitalized years apart are colonized by the same room-sourced microbial strains.</title>
        <authorList>
            <person name="Brooks B."/>
            <person name="Olm M.R."/>
            <person name="Firek B.A."/>
            <person name="Baker R."/>
            <person name="Thomas B.C."/>
            <person name="Morowitz M.J."/>
            <person name="Banfield J.F."/>
        </authorList>
    </citation>
    <scope>NUCLEOTIDE SEQUENCE [LARGE SCALE GENOMIC DNA]</scope>
    <source>
        <strain evidence="1">S2_005_002_R2_33</strain>
    </source>
</reference>
<proteinExistence type="predicted"/>
<organism evidence="1 2">
    <name type="scientific">Novosphingobium pentaromativorans</name>
    <dbReference type="NCBI Taxonomy" id="205844"/>
    <lineage>
        <taxon>Bacteria</taxon>
        <taxon>Pseudomonadati</taxon>
        <taxon>Pseudomonadota</taxon>
        <taxon>Alphaproteobacteria</taxon>
        <taxon>Sphingomonadales</taxon>
        <taxon>Sphingomonadaceae</taxon>
        <taxon>Novosphingobium</taxon>
    </lineage>
</organism>
<evidence type="ECO:0000313" key="1">
    <source>
        <dbReference type="EMBL" id="PZQ54346.1"/>
    </source>
</evidence>
<evidence type="ECO:0000313" key="2">
    <source>
        <dbReference type="Proteomes" id="UP000249082"/>
    </source>
</evidence>
<gene>
    <name evidence="1" type="ORF">DI555_13045</name>
</gene>
<protein>
    <submittedName>
        <fullName evidence="1">Uncharacterized protein</fullName>
    </submittedName>
</protein>
<dbReference type="EMBL" id="QFPX01000009">
    <property type="protein sequence ID" value="PZQ54346.1"/>
    <property type="molecule type" value="Genomic_DNA"/>
</dbReference>
<sequence length="87" mass="9826">MIEKNEVDSGEKAIILLQSLICYLREKNVLSRADIEELRERVEGRIADAETHLPCASSLATAAASEMRQLEQFCGKKYGGKHRHRVN</sequence>
<accession>A0A2W5NLP2</accession>
<name>A0A2W5NLP2_9SPHN</name>